<dbReference type="GO" id="GO:0033856">
    <property type="term" value="F:pyridoxine 5'-phosphate synthase activity"/>
    <property type="evidence" value="ECO:0007669"/>
    <property type="project" value="UniProtKB-EC"/>
</dbReference>
<dbReference type="InterPro" id="IPR004569">
    <property type="entry name" value="PyrdxlP_synth_PdxJ"/>
</dbReference>
<feature type="binding site" evidence="4">
    <location>
        <begin position="9"/>
        <end position="10"/>
    </location>
    <ligand>
        <name>1-deoxy-D-xylulose 5-phosphate</name>
        <dbReference type="ChEBI" id="CHEBI:57792"/>
    </ligand>
</feature>
<keyword evidence="1 4" id="KW-0963">Cytoplasm</keyword>
<feature type="site" description="Transition state stabilizer" evidence="4">
    <location>
        <position position="151"/>
    </location>
</feature>
<dbReference type="PANTHER" id="PTHR30456">
    <property type="entry name" value="PYRIDOXINE 5'-PHOSPHATE SYNTHASE"/>
    <property type="match status" value="1"/>
</dbReference>
<evidence type="ECO:0000256" key="4">
    <source>
        <dbReference type="HAMAP-Rule" id="MF_00279"/>
    </source>
</evidence>
<dbReference type="PANTHER" id="PTHR30456:SF0">
    <property type="entry name" value="PYRIDOXINE 5'-PHOSPHATE SYNTHASE"/>
    <property type="match status" value="1"/>
</dbReference>
<dbReference type="Gene3D" id="3.20.20.70">
    <property type="entry name" value="Aldolase class I"/>
    <property type="match status" value="1"/>
</dbReference>
<comment type="pathway">
    <text evidence="4">Cofactor biosynthesis; pyridoxine 5'-phosphate biosynthesis; pyridoxine 5'-phosphate from D-erythrose 4-phosphate: step 5/5.</text>
</comment>
<dbReference type="NCBIfam" id="NF003627">
    <property type="entry name" value="PRK05265.1-5"/>
    <property type="match status" value="1"/>
</dbReference>
<comment type="subcellular location">
    <subcellularLocation>
        <location evidence="4">Cytoplasm</location>
    </subcellularLocation>
</comment>
<proteinExistence type="inferred from homology"/>
<dbReference type="NCBIfam" id="NF003625">
    <property type="entry name" value="PRK05265.1-3"/>
    <property type="match status" value="1"/>
</dbReference>
<gene>
    <name evidence="4 6" type="primary">pdxJ</name>
    <name evidence="6" type="ORF">TBK1r_20260</name>
</gene>
<evidence type="ECO:0000256" key="5">
    <source>
        <dbReference type="NCBIfam" id="TIGR00559"/>
    </source>
</evidence>
<evidence type="ECO:0000256" key="3">
    <source>
        <dbReference type="ARBA" id="ARBA00023096"/>
    </source>
</evidence>
<protein>
    <recommendedName>
        <fullName evidence="4 5">Pyridoxine 5'-phosphate synthase</fullName>
        <shortName evidence="4">PNP synthase</shortName>
        <ecNumber evidence="4 5">2.6.99.2</ecNumber>
    </recommendedName>
</protein>
<keyword evidence="3 4" id="KW-0664">Pyridoxine biosynthesis</keyword>
<feature type="active site" description="Proton acceptor" evidence="4">
    <location>
        <position position="43"/>
    </location>
</feature>
<feature type="binding site" evidence="4">
    <location>
        <position position="50"/>
    </location>
    <ligand>
        <name>1-deoxy-D-xylulose 5-phosphate</name>
        <dbReference type="ChEBI" id="CHEBI:57792"/>
    </ligand>
</feature>
<evidence type="ECO:0000256" key="1">
    <source>
        <dbReference type="ARBA" id="ARBA00022490"/>
    </source>
</evidence>
<comment type="subunit">
    <text evidence="4">Homooctamer; tetramer of dimers.</text>
</comment>
<dbReference type="EC" id="2.6.99.2" evidence="4 5"/>
<dbReference type="RefSeq" id="WP_145209461.1">
    <property type="nucleotide sequence ID" value="NZ_CP036432.1"/>
</dbReference>
<feature type="binding site" evidence="4">
    <location>
        <position position="100"/>
    </location>
    <ligand>
        <name>1-deoxy-D-xylulose 5-phosphate</name>
        <dbReference type="ChEBI" id="CHEBI:57792"/>
    </ligand>
</feature>
<dbReference type="Pfam" id="PF03740">
    <property type="entry name" value="PdxJ"/>
    <property type="match status" value="1"/>
</dbReference>
<evidence type="ECO:0000313" key="6">
    <source>
        <dbReference type="EMBL" id="QDV83091.1"/>
    </source>
</evidence>
<feature type="active site" description="Proton donor" evidence="4">
    <location>
        <position position="190"/>
    </location>
</feature>
<dbReference type="InterPro" id="IPR036130">
    <property type="entry name" value="Pyridoxine-5'_phos_synth"/>
</dbReference>
<keyword evidence="2 4" id="KW-0808">Transferase</keyword>
<accession>A0ABX5XP17</accession>
<dbReference type="EMBL" id="CP036432">
    <property type="protein sequence ID" value="QDV83091.1"/>
    <property type="molecule type" value="Genomic_DNA"/>
</dbReference>
<dbReference type="NCBIfam" id="TIGR00559">
    <property type="entry name" value="pdxJ"/>
    <property type="match status" value="1"/>
</dbReference>
<feature type="binding site" evidence="4">
    <location>
        <position position="191"/>
    </location>
    <ligand>
        <name>3-amino-2-oxopropyl phosphate</name>
        <dbReference type="ChEBI" id="CHEBI:57279"/>
    </ligand>
</feature>
<name>A0ABX5XP17_9BACT</name>
<feature type="binding site" evidence="4">
    <location>
        <position position="18"/>
    </location>
    <ligand>
        <name>3-amino-2-oxopropyl phosphate</name>
        <dbReference type="ChEBI" id="CHEBI:57279"/>
    </ligand>
</feature>
<feature type="binding site" evidence="4">
    <location>
        <position position="7"/>
    </location>
    <ligand>
        <name>3-amino-2-oxopropyl phosphate</name>
        <dbReference type="ChEBI" id="CHEBI:57279"/>
    </ligand>
</feature>
<feature type="binding site" evidence="4">
    <location>
        <position position="45"/>
    </location>
    <ligand>
        <name>1-deoxy-D-xylulose 5-phosphate</name>
        <dbReference type="ChEBI" id="CHEBI:57792"/>
    </ligand>
</feature>
<evidence type="ECO:0000313" key="7">
    <source>
        <dbReference type="Proteomes" id="UP000318081"/>
    </source>
</evidence>
<dbReference type="Proteomes" id="UP000318081">
    <property type="component" value="Chromosome"/>
</dbReference>
<feature type="binding site" evidence="4">
    <location>
        <begin position="212"/>
        <end position="213"/>
    </location>
    <ligand>
        <name>3-amino-2-oxopropyl phosphate</name>
        <dbReference type="ChEBI" id="CHEBI:57279"/>
    </ligand>
</feature>
<dbReference type="InterPro" id="IPR013785">
    <property type="entry name" value="Aldolase_TIM"/>
</dbReference>
<comment type="function">
    <text evidence="4">Catalyzes the complicated ring closure reaction between the two acyclic compounds 1-deoxy-D-xylulose-5-phosphate (DXP) and 3-amino-2-oxopropyl phosphate (1-amino-acetone-3-phosphate or AAP) to form pyridoxine 5'-phosphate (PNP) and inorganic phosphate.</text>
</comment>
<feature type="active site" description="Proton acceptor" evidence="4">
    <location>
        <position position="70"/>
    </location>
</feature>
<dbReference type="HAMAP" id="MF_00279">
    <property type="entry name" value="PdxJ"/>
    <property type="match status" value="1"/>
</dbReference>
<dbReference type="SUPFAM" id="SSF63892">
    <property type="entry name" value="Pyridoxine 5'-phosphate synthase"/>
    <property type="match status" value="1"/>
</dbReference>
<comment type="catalytic activity">
    <reaction evidence="4">
        <text>3-amino-2-oxopropyl phosphate + 1-deoxy-D-xylulose 5-phosphate = pyridoxine 5'-phosphate + phosphate + 2 H2O + H(+)</text>
        <dbReference type="Rhea" id="RHEA:15265"/>
        <dbReference type="ChEBI" id="CHEBI:15377"/>
        <dbReference type="ChEBI" id="CHEBI:15378"/>
        <dbReference type="ChEBI" id="CHEBI:43474"/>
        <dbReference type="ChEBI" id="CHEBI:57279"/>
        <dbReference type="ChEBI" id="CHEBI:57792"/>
        <dbReference type="ChEBI" id="CHEBI:58589"/>
        <dbReference type="EC" id="2.6.99.2"/>
    </reaction>
</comment>
<reference evidence="6 7" key="1">
    <citation type="submission" date="2019-02" db="EMBL/GenBank/DDBJ databases">
        <title>Deep-cultivation of Planctomycetes and their phenomic and genomic characterization uncovers novel biology.</title>
        <authorList>
            <person name="Wiegand S."/>
            <person name="Jogler M."/>
            <person name="Boedeker C."/>
            <person name="Pinto D."/>
            <person name="Vollmers J."/>
            <person name="Rivas-Marin E."/>
            <person name="Kohn T."/>
            <person name="Peeters S.H."/>
            <person name="Heuer A."/>
            <person name="Rast P."/>
            <person name="Oberbeckmann S."/>
            <person name="Bunk B."/>
            <person name="Jeske O."/>
            <person name="Meyerdierks A."/>
            <person name="Storesund J.E."/>
            <person name="Kallscheuer N."/>
            <person name="Luecker S."/>
            <person name="Lage O.M."/>
            <person name="Pohl T."/>
            <person name="Merkel B.J."/>
            <person name="Hornburger P."/>
            <person name="Mueller R.-W."/>
            <person name="Bruemmer F."/>
            <person name="Labrenz M."/>
            <person name="Spormann A.M."/>
            <person name="Op den Camp H."/>
            <person name="Overmann J."/>
            <person name="Amann R."/>
            <person name="Jetten M.S.M."/>
            <person name="Mascher T."/>
            <person name="Medema M.H."/>
            <person name="Devos D.P."/>
            <person name="Kaster A.-K."/>
            <person name="Ovreas L."/>
            <person name="Rohde M."/>
            <person name="Galperin M.Y."/>
            <person name="Jogler C."/>
        </authorList>
    </citation>
    <scope>NUCLEOTIDE SEQUENCE [LARGE SCALE GENOMIC DNA]</scope>
    <source>
        <strain evidence="6 7">TBK1r</strain>
    </source>
</reference>
<organism evidence="6 7">
    <name type="scientific">Stieleria magnilauensis</name>
    <dbReference type="NCBI Taxonomy" id="2527963"/>
    <lineage>
        <taxon>Bacteria</taxon>
        <taxon>Pseudomonadati</taxon>
        <taxon>Planctomycetota</taxon>
        <taxon>Planctomycetia</taxon>
        <taxon>Pirellulales</taxon>
        <taxon>Pirellulaceae</taxon>
        <taxon>Stieleria</taxon>
    </lineage>
</organism>
<comment type="similarity">
    <text evidence="4">Belongs to the PNP synthase family.</text>
</comment>
<evidence type="ECO:0000256" key="2">
    <source>
        <dbReference type="ARBA" id="ARBA00022679"/>
    </source>
</evidence>
<keyword evidence="7" id="KW-1185">Reference proteome</keyword>
<dbReference type="CDD" id="cd00003">
    <property type="entry name" value="PNPsynthase"/>
    <property type="match status" value="1"/>
</dbReference>
<sequence>MIELGVNIDHVATVRQARRTYEPDPAIAAALAEQGGADGITFHLREDRRHIQDRDVEVLMQTVTVKTNLELACADDVLAIALRARPDWALLVPESRQEVTTEGGLNVAADDGRIAAAIERLKNQDILTSLFVDPDTDQVAAAAKLGADAVELHTGPYALAQRNAINDELDRLRAAGQVAIESGLRLHAGHGLNYTNVRPVAKLPGMIELNIGHSIVSRAVMVGMKEAVAEMRRILDVCCP</sequence>